<proteinExistence type="predicted"/>
<keyword evidence="2" id="KW-1185">Reference proteome</keyword>
<sequence length="171" mass="19818">MEHWKTHHIRGSLTTFAKKSALLFLLIFLINCETMKENKFKIIGNKAIIDNSKICVIKTSEHGEQSIRSLVYLNTQQVVTVNNDLAEYYNIYVSYNDKEVAVLNFENIIRNISKDDITLILEKDKDGNVGIKNSYAKNLTLLIPFEAYLKQEGITDPDIITKQRSYFFNKY</sequence>
<accession>A0A1H4AZB3</accession>
<protein>
    <submittedName>
        <fullName evidence="1">Uncharacterized protein</fullName>
    </submittedName>
</protein>
<organism evidence="1 2">
    <name type="scientific">Bizionia paragorgiae</name>
    <dbReference type="NCBI Taxonomy" id="283786"/>
    <lineage>
        <taxon>Bacteria</taxon>
        <taxon>Pseudomonadati</taxon>
        <taxon>Bacteroidota</taxon>
        <taxon>Flavobacteriia</taxon>
        <taxon>Flavobacteriales</taxon>
        <taxon>Flavobacteriaceae</taxon>
        <taxon>Bizionia</taxon>
    </lineage>
</organism>
<dbReference type="EMBL" id="FNQK01000012">
    <property type="protein sequence ID" value="SEA41199.1"/>
    <property type="molecule type" value="Genomic_DNA"/>
</dbReference>
<name>A0A1H4AZB3_BIZPA</name>
<dbReference type="STRING" id="283786.SAMN04487990_11284"/>
<evidence type="ECO:0000313" key="1">
    <source>
        <dbReference type="EMBL" id="SEA41199.1"/>
    </source>
</evidence>
<gene>
    <name evidence="1" type="ORF">SAMN04487990_11284</name>
</gene>
<evidence type="ECO:0000313" key="2">
    <source>
        <dbReference type="Proteomes" id="UP000198846"/>
    </source>
</evidence>
<dbReference type="Proteomes" id="UP000198846">
    <property type="component" value="Unassembled WGS sequence"/>
</dbReference>
<dbReference type="AlphaFoldDB" id="A0A1H4AZB3"/>
<reference evidence="1 2" key="1">
    <citation type="submission" date="2016-10" db="EMBL/GenBank/DDBJ databases">
        <authorList>
            <person name="de Groot N.N."/>
        </authorList>
    </citation>
    <scope>NUCLEOTIDE SEQUENCE [LARGE SCALE GENOMIC DNA]</scope>
    <source>
        <strain evidence="1 2">DSM 23842</strain>
    </source>
</reference>